<feature type="transmembrane region" description="Helical" evidence="7">
    <location>
        <begin position="259"/>
        <end position="279"/>
    </location>
</feature>
<evidence type="ECO:0000256" key="2">
    <source>
        <dbReference type="ARBA" id="ARBA00022448"/>
    </source>
</evidence>
<dbReference type="PANTHER" id="PTHR23517">
    <property type="entry name" value="RESISTANCE PROTEIN MDTM, PUTATIVE-RELATED-RELATED"/>
    <property type="match status" value="1"/>
</dbReference>
<gene>
    <name evidence="9" type="ORF">Ate02nite_60300</name>
</gene>
<organism evidence="9 10">
    <name type="scientific">Paractinoplanes tereljensis</name>
    <dbReference type="NCBI Taxonomy" id="571912"/>
    <lineage>
        <taxon>Bacteria</taxon>
        <taxon>Bacillati</taxon>
        <taxon>Actinomycetota</taxon>
        <taxon>Actinomycetes</taxon>
        <taxon>Micromonosporales</taxon>
        <taxon>Micromonosporaceae</taxon>
        <taxon>Paractinoplanes</taxon>
    </lineage>
</organism>
<feature type="transmembrane region" description="Helical" evidence="7">
    <location>
        <begin position="31"/>
        <end position="51"/>
    </location>
</feature>
<feature type="transmembrane region" description="Helical" evidence="7">
    <location>
        <begin position="352"/>
        <end position="372"/>
    </location>
</feature>
<evidence type="ECO:0000313" key="10">
    <source>
        <dbReference type="Proteomes" id="UP000623608"/>
    </source>
</evidence>
<dbReference type="AlphaFoldDB" id="A0A919TWH9"/>
<dbReference type="GO" id="GO:0005886">
    <property type="term" value="C:plasma membrane"/>
    <property type="evidence" value="ECO:0007669"/>
    <property type="project" value="UniProtKB-SubCell"/>
</dbReference>
<evidence type="ECO:0000256" key="4">
    <source>
        <dbReference type="ARBA" id="ARBA00022692"/>
    </source>
</evidence>
<evidence type="ECO:0000256" key="7">
    <source>
        <dbReference type="SAM" id="Phobius"/>
    </source>
</evidence>
<dbReference type="InterPro" id="IPR036259">
    <property type="entry name" value="MFS_trans_sf"/>
</dbReference>
<reference evidence="9" key="1">
    <citation type="submission" date="2021-01" db="EMBL/GenBank/DDBJ databases">
        <title>Whole genome shotgun sequence of Actinoplanes tereljensis NBRC 105297.</title>
        <authorList>
            <person name="Komaki H."/>
            <person name="Tamura T."/>
        </authorList>
    </citation>
    <scope>NUCLEOTIDE SEQUENCE</scope>
    <source>
        <strain evidence="9">NBRC 105297</strain>
    </source>
</reference>
<feature type="transmembrane region" description="Helical" evidence="7">
    <location>
        <begin position="63"/>
        <end position="83"/>
    </location>
</feature>
<dbReference type="GO" id="GO:0022857">
    <property type="term" value="F:transmembrane transporter activity"/>
    <property type="evidence" value="ECO:0007669"/>
    <property type="project" value="InterPro"/>
</dbReference>
<keyword evidence="3" id="KW-1003">Cell membrane</keyword>
<comment type="subcellular location">
    <subcellularLocation>
        <location evidence="1">Cell membrane</location>
        <topology evidence="1">Multi-pass membrane protein</topology>
    </subcellularLocation>
</comment>
<feature type="domain" description="Major facilitator superfamily (MFS) profile" evidence="8">
    <location>
        <begin position="1"/>
        <end position="379"/>
    </location>
</feature>
<dbReference type="InterPro" id="IPR011701">
    <property type="entry name" value="MFS"/>
</dbReference>
<keyword evidence="6 7" id="KW-0472">Membrane</keyword>
<dbReference type="InterPro" id="IPR050171">
    <property type="entry name" value="MFS_Transporters"/>
</dbReference>
<proteinExistence type="predicted"/>
<accession>A0A919TWH9</accession>
<feature type="transmembrane region" description="Helical" evidence="7">
    <location>
        <begin position="119"/>
        <end position="144"/>
    </location>
</feature>
<feature type="transmembrane region" description="Helical" evidence="7">
    <location>
        <begin position="285"/>
        <end position="309"/>
    </location>
</feature>
<keyword evidence="10" id="KW-1185">Reference proteome</keyword>
<feature type="transmembrane region" description="Helical" evidence="7">
    <location>
        <begin position="321"/>
        <end position="340"/>
    </location>
</feature>
<evidence type="ECO:0000313" key="9">
    <source>
        <dbReference type="EMBL" id="GIF23300.1"/>
    </source>
</evidence>
<keyword evidence="2" id="KW-0813">Transport</keyword>
<dbReference type="PANTHER" id="PTHR23517:SF3">
    <property type="entry name" value="INTEGRAL MEMBRANE TRANSPORT PROTEIN"/>
    <property type="match status" value="1"/>
</dbReference>
<keyword evidence="4 7" id="KW-0812">Transmembrane</keyword>
<evidence type="ECO:0000256" key="5">
    <source>
        <dbReference type="ARBA" id="ARBA00022989"/>
    </source>
</evidence>
<feature type="transmembrane region" description="Helical" evidence="7">
    <location>
        <begin position="150"/>
        <end position="169"/>
    </location>
</feature>
<feature type="transmembrane region" description="Helical" evidence="7">
    <location>
        <begin position="231"/>
        <end position="252"/>
    </location>
</feature>
<keyword evidence="5 7" id="KW-1133">Transmembrane helix</keyword>
<evidence type="ECO:0000256" key="6">
    <source>
        <dbReference type="ARBA" id="ARBA00023136"/>
    </source>
</evidence>
<dbReference type="PROSITE" id="PS50850">
    <property type="entry name" value="MFS"/>
    <property type="match status" value="1"/>
</dbReference>
<dbReference type="SUPFAM" id="SSF103473">
    <property type="entry name" value="MFS general substrate transporter"/>
    <property type="match status" value="1"/>
</dbReference>
<dbReference type="EMBL" id="BOMY01000039">
    <property type="protein sequence ID" value="GIF23300.1"/>
    <property type="molecule type" value="Genomic_DNA"/>
</dbReference>
<protein>
    <recommendedName>
        <fullName evidence="8">Major facilitator superfamily (MFS) profile domain-containing protein</fullName>
    </recommendedName>
</protein>
<feature type="transmembrane region" description="Helical" evidence="7">
    <location>
        <begin position="196"/>
        <end position="219"/>
    </location>
</feature>
<dbReference type="Gene3D" id="1.20.1250.20">
    <property type="entry name" value="MFS general substrate transporter like domains"/>
    <property type="match status" value="1"/>
</dbReference>
<dbReference type="Pfam" id="PF07690">
    <property type="entry name" value="MFS_1"/>
    <property type="match status" value="1"/>
</dbReference>
<name>A0A919TWH9_9ACTN</name>
<evidence type="ECO:0000259" key="8">
    <source>
        <dbReference type="PROSITE" id="PS50850"/>
    </source>
</evidence>
<evidence type="ECO:0000256" key="1">
    <source>
        <dbReference type="ARBA" id="ARBA00004651"/>
    </source>
</evidence>
<evidence type="ECO:0000256" key="3">
    <source>
        <dbReference type="ARBA" id="ARBA00022475"/>
    </source>
</evidence>
<sequence length="408" mass="40702">MAGAGLWTSAAPSLTYPLYGQEWDLDTTVTTSLFAVFPVALIVVLVFAADLPDRIGHRSSIQLGITASLAGAILFAVAPSVAWVFVARALTGAGVALSMGPATAVQVESTGDLRPGRAGTANTVATAIGVIAAALIGGTLIEYAPQPTRLNFAALAVVLALLLIMTAQIPGSSGQRTNIPPWRPARFTIEPGRRRAVLTGIAVVAASYAIGALMFSLGAQIGHALIGSSNAVTLGATIALFAVVIAVVAALARNLDARPAVTAGTLAAVAGLGVLIAAATGQSLVLFFAAAALLGAGYSLLFLGGLSLVSRLTTASTRASAFSAMYLLAYLAQAVTAPSLGTIASHTGLRTAVISGAVALSVLTATAALVALRTSPRGPASPQPDAFESPLAAAPLAAEAKPGGPTRP</sequence>
<dbReference type="InterPro" id="IPR020846">
    <property type="entry name" value="MFS_dom"/>
</dbReference>
<dbReference type="Proteomes" id="UP000623608">
    <property type="component" value="Unassembled WGS sequence"/>
</dbReference>
<comment type="caution">
    <text evidence="9">The sequence shown here is derived from an EMBL/GenBank/DDBJ whole genome shotgun (WGS) entry which is preliminary data.</text>
</comment>